<dbReference type="KEGG" id="ttn:TTX_0085"/>
<dbReference type="PANTHER" id="PTHR43163">
    <property type="entry name" value="DIPEPTIDE TRANSPORT SYSTEM PERMEASE PROTEIN DPPB-RELATED"/>
    <property type="match status" value="1"/>
</dbReference>
<dbReference type="CDD" id="cd06261">
    <property type="entry name" value="TM_PBP2"/>
    <property type="match status" value="1"/>
</dbReference>
<dbReference type="STRING" id="768679.TTX_0085"/>
<evidence type="ECO:0000256" key="7">
    <source>
        <dbReference type="RuleBase" id="RU363032"/>
    </source>
</evidence>
<protein>
    <submittedName>
        <fullName evidence="9">Peptide ABC transporter, permease protein</fullName>
    </submittedName>
</protein>
<comment type="similarity">
    <text evidence="7">Belongs to the binding-protein-dependent transport system permease family.</text>
</comment>
<comment type="subcellular location">
    <subcellularLocation>
        <location evidence="1 7">Cell membrane</location>
        <topology evidence="1 7">Multi-pass membrane protein</topology>
    </subcellularLocation>
</comment>
<dbReference type="SUPFAM" id="SSF161098">
    <property type="entry name" value="MetI-like"/>
    <property type="match status" value="1"/>
</dbReference>
<reference evidence="9 10" key="1">
    <citation type="journal article" date="2011" name="PLoS ONE">
        <title>The complete genome sequence of Thermoproteus tenax: a physiologically versatile member of the Crenarchaeota.</title>
        <authorList>
            <person name="Siebers B."/>
            <person name="Zaparty M."/>
            <person name="Raddatz G."/>
            <person name="Tjaden B."/>
            <person name="Albers S.V."/>
            <person name="Bell S.D."/>
            <person name="Blombach F."/>
            <person name="Kletzin A."/>
            <person name="Kyrpides N."/>
            <person name="Lanz C."/>
            <person name="Plagens A."/>
            <person name="Rampp M."/>
            <person name="Rosinus A."/>
            <person name="von Jan M."/>
            <person name="Makarova K.S."/>
            <person name="Klenk H.P."/>
            <person name="Schuster S.C."/>
            <person name="Hensel R."/>
        </authorList>
    </citation>
    <scope>NUCLEOTIDE SEQUENCE [LARGE SCALE GENOMIC DNA]</scope>
    <source>
        <strain evidence="10">ATCC 35583 / DSM 2078 / JCM 9277 / NBRC 100435 / Kra 1</strain>
    </source>
</reference>
<keyword evidence="6 7" id="KW-0472">Membrane</keyword>
<dbReference type="Pfam" id="PF00528">
    <property type="entry name" value="BPD_transp_1"/>
    <property type="match status" value="1"/>
</dbReference>
<accession>G4RMC8</accession>
<dbReference type="EMBL" id="FN869859">
    <property type="protein sequence ID" value="CCC80759.1"/>
    <property type="molecule type" value="Genomic_DNA"/>
</dbReference>
<evidence type="ECO:0000256" key="1">
    <source>
        <dbReference type="ARBA" id="ARBA00004651"/>
    </source>
</evidence>
<feature type="transmembrane region" description="Helical" evidence="7">
    <location>
        <begin position="306"/>
        <end position="327"/>
    </location>
</feature>
<dbReference type="AlphaFoldDB" id="G4RMC8"/>
<evidence type="ECO:0000313" key="9">
    <source>
        <dbReference type="EMBL" id="CCC80759.1"/>
    </source>
</evidence>
<evidence type="ECO:0000256" key="5">
    <source>
        <dbReference type="ARBA" id="ARBA00022989"/>
    </source>
</evidence>
<feature type="transmembrane region" description="Helical" evidence="7">
    <location>
        <begin position="202"/>
        <end position="221"/>
    </location>
</feature>
<dbReference type="InterPro" id="IPR045621">
    <property type="entry name" value="BPD_transp_1_N"/>
</dbReference>
<dbReference type="InterPro" id="IPR000515">
    <property type="entry name" value="MetI-like"/>
</dbReference>
<dbReference type="HOGENOM" id="CLU_036879_0_2_2"/>
<feature type="domain" description="ABC transmembrane type-1" evidence="8">
    <location>
        <begin position="97"/>
        <end position="320"/>
    </location>
</feature>
<evidence type="ECO:0000256" key="6">
    <source>
        <dbReference type="ARBA" id="ARBA00023136"/>
    </source>
</evidence>
<feature type="transmembrane region" description="Helical" evidence="7">
    <location>
        <begin position="254"/>
        <end position="275"/>
    </location>
</feature>
<dbReference type="PROSITE" id="PS50928">
    <property type="entry name" value="ABC_TM1"/>
    <property type="match status" value="1"/>
</dbReference>
<dbReference type="PaxDb" id="768679-TTX_0085"/>
<dbReference type="RefSeq" id="WP_014126017.1">
    <property type="nucleotide sequence ID" value="NC_016070.1"/>
</dbReference>
<keyword evidence="10" id="KW-1185">Reference proteome</keyword>
<dbReference type="eggNOG" id="arCOG00751">
    <property type="taxonomic scope" value="Archaea"/>
</dbReference>
<dbReference type="GeneID" id="11263091"/>
<evidence type="ECO:0000259" key="8">
    <source>
        <dbReference type="PROSITE" id="PS50928"/>
    </source>
</evidence>
<dbReference type="GO" id="GO:0005886">
    <property type="term" value="C:plasma membrane"/>
    <property type="evidence" value="ECO:0007669"/>
    <property type="project" value="UniProtKB-SubCell"/>
</dbReference>
<evidence type="ECO:0000313" key="10">
    <source>
        <dbReference type="Proteomes" id="UP000002654"/>
    </source>
</evidence>
<evidence type="ECO:0000256" key="3">
    <source>
        <dbReference type="ARBA" id="ARBA00022475"/>
    </source>
</evidence>
<dbReference type="InterPro" id="IPR035906">
    <property type="entry name" value="MetI-like_sf"/>
</dbReference>
<dbReference type="PANTHER" id="PTHR43163:SF6">
    <property type="entry name" value="DIPEPTIDE TRANSPORT SYSTEM PERMEASE PROTEIN DPPB-RELATED"/>
    <property type="match status" value="1"/>
</dbReference>
<sequence>MSPLRYILLRLALALPTMFILLTVVFIILRVIPGNPIEAIVGQKAPPEYVQQLMHQAGLDKPLYLQYIDYIKGVFTGNLGTSFVDSRPVIDDIMARFPATVELAISSFLVSVAIGHILAFLASYFRKNVDEAVRLYAIIAYILFIPFFGLALQLVFGVYLKVLPVGGRITPGLEPPHYTGLYVVDSIISADWPALISALKHLVLPSITLGVVISGVFTRFIRNNMVKMLEEDFITTYRAAGLSKWRILMRAYRAALVPTITMMGLQLALLLQGAVLTETTFSWPGLGTLLLERIQYLDYPTVQGIVIFYVIIVVIINIIVDLINIVVDPRLRRGSWHS</sequence>
<dbReference type="PATRIC" id="fig|768679.9.peg.88"/>
<dbReference type="Gene3D" id="1.10.3720.10">
    <property type="entry name" value="MetI-like"/>
    <property type="match status" value="1"/>
</dbReference>
<organism evidence="9 10">
    <name type="scientific">Thermoproteus tenax (strain ATCC 35583 / DSM 2078 / JCM 9277 / NBRC 100435 / Kra 1)</name>
    <dbReference type="NCBI Taxonomy" id="768679"/>
    <lineage>
        <taxon>Archaea</taxon>
        <taxon>Thermoproteota</taxon>
        <taxon>Thermoprotei</taxon>
        <taxon>Thermoproteales</taxon>
        <taxon>Thermoproteaceae</taxon>
        <taxon>Thermoproteus</taxon>
    </lineage>
</organism>
<keyword evidence="5 7" id="KW-1133">Transmembrane helix</keyword>
<proteinExistence type="inferred from homology"/>
<keyword evidence="4 7" id="KW-0812">Transmembrane</keyword>
<evidence type="ECO:0000256" key="2">
    <source>
        <dbReference type="ARBA" id="ARBA00022448"/>
    </source>
</evidence>
<keyword evidence="3" id="KW-1003">Cell membrane</keyword>
<dbReference type="Pfam" id="PF19300">
    <property type="entry name" value="BPD_transp_1_N"/>
    <property type="match status" value="1"/>
</dbReference>
<feature type="transmembrane region" description="Helical" evidence="7">
    <location>
        <begin position="103"/>
        <end position="123"/>
    </location>
</feature>
<dbReference type="GO" id="GO:0055085">
    <property type="term" value="P:transmembrane transport"/>
    <property type="evidence" value="ECO:0007669"/>
    <property type="project" value="InterPro"/>
</dbReference>
<dbReference type="Proteomes" id="UP000002654">
    <property type="component" value="Chromosome"/>
</dbReference>
<keyword evidence="2 7" id="KW-0813">Transport</keyword>
<name>G4RMC8_THETK</name>
<evidence type="ECO:0000256" key="4">
    <source>
        <dbReference type="ARBA" id="ARBA00022692"/>
    </source>
</evidence>
<feature type="transmembrane region" description="Helical" evidence="7">
    <location>
        <begin position="7"/>
        <end position="29"/>
    </location>
</feature>
<feature type="transmembrane region" description="Helical" evidence="7">
    <location>
        <begin position="135"/>
        <end position="160"/>
    </location>
</feature>
<gene>
    <name evidence="9" type="primary">dppB</name>
    <name evidence="9" type="ordered locus">TTX_0085</name>
</gene>